<evidence type="ECO:0000313" key="3">
    <source>
        <dbReference type="Proteomes" id="UP000823388"/>
    </source>
</evidence>
<accession>A0A8T0QLH7</accession>
<proteinExistence type="predicted"/>
<dbReference type="PANTHER" id="PTHR36478">
    <property type="entry name" value="OS04G0614237 PROTEIN-RELATED"/>
    <property type="match status" value="1"/>
</dbReference>
<keyword evidence="3" id="KW-1185">Reference proteome</keyword>
<gene>
    <name evidence="2" type="ORF">PVAP13_7KG341600</name>
</gene>
<comment type="caution">
    <text evidence="2">The sequence shown here is derived from an EMBL/GenBank/DDBJ whole genome shotgun (WGS) entry which is preliminary data.</text>
</comment>
<organism evidence="2 3">
    <name type="scientific">Panicum virgatum</name>
    <name type="common">Blackwell switchgrass</name>
    <dbReference type="NCBI Taxonomy" id="38727"/>
    <lineage>
        <taxon>Eukaryota</taxon>
        <taxon>Viridiplantae</taxon>
        <taxon>Streptophyta</taxon>
        <taxon>Embryophyta</taxon>
        <taxon>Tracheophyta</taxon>
        <taxon>Spermatophyta</taxon>
        <taxon>Magnoliopsida</taxon>
        <taxon>Liliopsida</taxon>
        <taxon>Poales</taxon>
        <taxon>Poaceae</taxon>
        <taxon>PACMAD clade</taxon>
        <taxon>Panicoideae</taxon>
        <taxon>Panicodae</taxon>
        <taxon>Paniceae</taxon>
        <taxon>Panicinae</taxon>
        <taxon>Panicum</taxon>
        <taxon>Panicum sect. Hiantes</taxon>
    </lineage>
</organism>
<reference evidence="2" key="1">
    <citation type="submission" date="2020-05" db="EMBL/GenBank/DDBJ databases">
        <title>WGS assembly of Panicum virgatum.</title>
        <authorList>
            <person name="Lovell J.T."/>
            <person name="Jenkins J."/>
            <person name="Shu S."/>
            <person name="Juenger T.E."/>
            <person name="Schmutz J."/>
        </authorList>
    </citation>
    <scope>NUCLEOTIDE SEQUENCE</scope>
    <source>
        <strain evidence="2">AP13</strain>
    </source>
</reference>
<dbReference type="Proteomes" id="UP000823388">
    <property type="component" value="Chromosome 7K"/>
</dbReference>
<dbReference type="PANTHER" id="PTHR36478:SF22">
    <property type="entry name" value="OS04G0616900 PROTEIN"/>
    <property type="match status" value="1"/>
</dbReference>
<dbReference type="AlphaFoldDB" id="A0A8T0QLH7"/>
<dbReference type="EMBL" id="CM029049">
    <property type="protein sequence ID" value="KAG2574723.1"/>
    <property type="molecule type" value="Genomic_DNA"/>
</dbReference>
<evidence type="ECO:0000313" key="2">
    <source>
        <dbReference type="EMBL" id="KAG2574723.1"/>
    </source>
</evidence>
<feature type="compositionally biased region" description="Polar residues" evidence="1">
    <location>
        <begin position="162"/>
        <end position="178"/>
    </location>
</feature>
<feature type="region of interest" description="Disordered" evidence="1">
    <location>
        <begin position="150"/>
        <end position="184"/>
    </location>
</feature>
<sequence>MDADPHRAEIIRTIFHVHSHPELRNNLDWGIVRHRAGEMVRYLIKQAPELTHLLRLPRCPIYPCCTIPFGAGLGTRRRRQAKNTGRMPASLLALRFRPKERSPLARDLGLSHYPMAWLETMIDEALVDGEKEKVEDHSLEYSCGERITGAPVAPSPGEKKGITSSNSGTKRVSQQDCYSGSVGDAKRPRTTEEFCQGQRRPTLKVVKLLKLMWKALWCRL</sequence>
<evidence type="ECO:0000256" key="1">
    <source>
        <dbReference type="SAM" id="MobiDB-lite"/>
    </source>
</evidence>
<protein>
    <submittedName>
        <fullName evidence="2">Uncharacterized protein</fullName>
    </submittedName>
</protein>
<name>A0A8T0QLH7_PANVG</name>